<dbReference type="PANTHER" id="PTHR47947">
    <property type="entry name" value="CYTOCHROME P450 82C3-RELATED"/>
    <property type="match status" value="1"/>
</dbReference>
<gene>
    <name evidence="6" type="ORF">OIU84_015600</name>
</gene>
<dbReference type="SUPFAM" id="SSF48264">
    <property type="entry name" value="Cytochrome P450"/>
    <property type="match status" value="1"/>
</dbReference>
<evidence type="ECO:0000256" key="1">
    <source>
        <dbReference type="ARBA" id="ARBA00022617"/>
    </source>
</evidence>
<evidence type="ECO:0000256" key="3">
    <source>
        <dbReference type="ARBA" id="ARBA00023002"/>
    </source>
</evidence>
<dbReference type="InterPro" id="IPR001128">
    <property type="entry name" value="Cyt_P450"/>
</dbReference>
<evidence type="ECO:0000313" key="6">
    <source>
        <dbReference type="EMBL" id="KAJ6399973.1"/>
    </source>
</evidence>
<name>A0AAD6J8G0_9ROSI</name>
<reference evidence="6 7" key="1">
    <citation type="journal article" date="2023" name="Int. J. Mol. Sci.">
        <title>De Novo Assembly and Annotation of 11 Diverse Shrub Willow (Salix) Genomes Reveals Novel Gene Organization in Sex-Linked Regions.</title>
        <authorList>
            <person name="Hyden B."/>
            <person name="Feng K."/>
            <person name="Yates T.B."/>
            <person name="Jawdy S."/>
            <person name="Cereghino C."/>
            <person name="Smart L.B."/>
            <person name="Muchero W."/>
        </authorList>
    </citation>
    <scope>NUCLEOTIDE SEQUENCE [LARGE SCALE GENOMIC DNA]</scope>
    <source>
        <tissue evidence="6">Shoot tip</tissue>
    </source>
</reference>
<evidence type="ECO:0000256" key="5">
    <source>
        <dbReference type="ARBA" id="ARBA00023033"/>
    </source>
</evidence>
<evidence type="ECO:0000256" key="4">
    <source>
        <dbReference type="ARBA" id="ARBA00023004"/>
    </source>
</evidence>
<dbReference type="GO" id="GO:0020037">
    <property type="term" value="F:heme binding"/>
    <property type="evidence" value="ECO:0007669"/>
    <property type="project" value="InterPro"/>
</dbReference>
<organism evidence="6 7">
    <name type="scientific">Salix udensis</name>
    <dbReference type="NCBI Taxonomy" id="889485"/>
    <lineage>
        <taxon>Eukaryota</taxon>
        <taxon>Viridiplantae</taxon>
        <taxon>Streptophyta</taxon>
        <taxon>Embryophyta</taxon>
        <taxon>Tracheophyta</taxon>
        <taxon>Spermatophyta</taxon>
        <taxon>Magnoliopsida</taxon>
        <taxon>eudicotyledons</taxon>
        <taxon>Gunneridae</taxon>
        <taxon>Pentapetalae</taxon>
        <taxon>rosids</taxon>
        <taxon>fabids</taxon>
        <taxon>Malpighiales</taxon>
        <taxon>Salicaceae</taxon>
        <taxon>Saliceae</taxon>
        <taxon>Salix</taxon>
    </lineage>
</organism>
<keyword evidence="1" id="KW-0349">Heme</keyword>
<dbReference type="Gene3D" id="1.10.630.10">
    <property type="entry name" value="Cytochrome P450"/>
    <property type="match status" value="1"/>
</dbReference>
<dbReference type="InterPro" id="IPR050651">
    <property type="entry name" value="Plant_Cytochrome_P450_Monoox"/>
</dbReference>
<sequence length="98" mass="11030">MYPPAPMLAPHESSEECVVGGFRILRSTVRSVNMWAIQNDPKLWPSPIQFRPERFDSPVGARDGFKLMLFGLSWRRAGPESEGIGIEFALSVFRVPPN</sequence>
<dbReference type="GO" id="GO:0005506">
    <property type="term" value="F:iron ion binding"/>
    <property type="evidence" value="ECO:0007669"/>
    <property type="project" value="InterPro"/>
</dbReference>
<dbReference type="PANTHER" id="PTHR47947:SF60">
    <property type="entry name" value="CYTOCHROME P450"/>
    <property type="match status" value="1"/>
</dbReference>
<keyword evidence="5" id="KW-0503">Monooxygenase</keyword>
<proteinExistence type="predicted"/>
<comment type="caution">
    <text evidence="6">The sequence shown here is derived from an EMBL/GenBank/DDBJ whole genome shotgun (WGS) entry which is preliminary data.</text>
</comment>
<evidence type="ECO:0000256" key="2">
    <source>
        <dbReference type="ARBA" id="ARBA00022723"/>
    </source>
</evidence>
<dbReference type="AlphaFoldDB" id="A0AAD6J8G0"/>
<dbReference type="InterPro" id="IPR036396">
    <property type="entry name" value="Cyt_P450_sf"/>
</dbReference>
<keyword evidence="4" id="KW-0408">Iron</keyword>
<keyword evidence="3" id="KW-0560">Oxidoreductase</keyword>
<dbReference type="Pfam" id="PF00067">
    <property type="entry name" value="p450"/>
    <property type="match status" value="1"/>
</dbReference>
<keyword evidence="7" id="KW-1185">Reference proteome</keyword>
<keyword evidence="2" id="KW-0479">Metal-binding</keyword>
<dbReference type="GO" id="GO:0016705">
    <property type="term" value="F:oxidoreductase activity, acting on paired donors, with incorporation or reduction of molecular oxygen"/>
    <property type="evidence" value="ECO:0007669"/>
    <property type="project" value="InterPro"/>
</dbReference>
<accession>A0AAD6J8G0</accession>
<protein>
    <submittedName>
        <fullName evidence="6">Uncharacterized protein</fullName>
    </submittedName>
</protein>
<dbReference type="Proteomes" id="UP001162972">
    <property type="component" value="Chromosome 14"/>
</dbReference>
<evidence type="ECO:0000313" key="7">
    <source>
        <dbReference type="Proteomes" id="UP001162972"/>
    </source>
</evidence>
<dbReference type="GO" id="GO:0004497">
    <property type="term" value="F:monooxygenase activity"/>
    <property type="evidence" value="ECO:0007669"/>
    <property type="project" value="UniProtKB-KW"/>
</dbReference>
<dbReference type="EMBL" id="JAPFFJ010000019">
    <property type="protein sequence ID" value="KAJ6399973.1"/>
    <property type="molecule type" value="Genomic_DNA"/>
</dbReference>